<reference evidence="1 2" key="1">
    <citation type="submission" date="2019-09" db="EMBL/GenBank/DDBJ databases">
        <authorList>
            <person name="Chandra G."/>
            <person name="Truman W A."/>
        </authorList>
    </citation>
    <scope>NUCLEOTIDE SEQUENCE [LARGE SCALE GENOMIC DNA]</scope>
    <source>
        <strain evidence="1">PS645</strain>
    </source>
</reference>
<sequence>MLSTPAQQTLLEYYVKKILAAPVYELAICTPLVPNT</sequence>
<dbReference type="AlphaFoldDB" id="A0A5E6WXB7"/>
<name>A0A5E6WXB7_PSEFL</name>
<dbReference type="EMBL" id="CABVGX010000060">
    <property type="protein sequence ID" value="VVN33390.1"/>
    <property type="molecule type" value="Genomic_DNA"/>
</dbReference>
<accession>A0A5E6WXB7</accession>
<organism evidence="1 2">
    <name type="scientific">Pseudomonas fluorescens</name>
    <dbReference type="NCBI Taxonomy" id="294"/>
    <lineage>
        <taxon>Bacteria</taxon>
        <taxon>Pseudomonadati</taxon>
        <taxon>Pseudomonadota</taxon>
        <taxon>Gammaproteobacteria</taxon>
        <taxon>Pseudomonadales</taxon>
        <taxon>Pseudomonadaceae</taxon>
        <taxon>Pseudomonas</taxon>
    </lineage>
</organism>
<protein>
    <submittedName>
        <fullName evidence="1">Uncharacterized protein</fullName>
    </submittedName>
</protein>
<evidence type="ECO:0000313" key="1">
    <source>
        <dbReference type="EMBL" id="VVN33390.1"/>
    </source>
</evidence>
<dbReference type="Proteomes" id="UP000325607">
    <property type="component" value="Unassembled WGS sequence"/>
</dbReference>
<gene>
    <name evidence="1" type="ORF">PS645_04949</name>
</gene>
<evidence type="ECO:0000313" key="2">
    <source>
        <dbReference type="Proteomes" id="UP000325607"/>
    </source>
</evidence>
<proteinExistence type="predicted"/>